<accession>A2F8Y0</accession>
<feature type="compositionally biased region" description="Acidic residues" evidence="1">
    <location>
        <begin position="249"/>
        <end position="265"/>
    </location>
</feature>
<dbReference type="Gene3D" id="2.60.120.260">
    <property type="entry name" value="Galactose-binding domain-like"/>
    <property type="match status" value="1"/>
</dbReference>
<feature type="compositionally biased region" description="Low complexity" evidence="1">
    <location>
        <begin position="266"/>
        <end position="310"/>
    </location>
</feature>
<evidence type="ECO:0000256" key="1">
    <source>
        <dbReference type="SAM" id="MobiDB-lite"/>
    </source>
</evidence>
<protein>
    <recommendedName>
        <fullName evidence="4">F5/8 type C domain-containing protein</fullName>
    </recommendedName>
</protein>
<dbReference type="VEuPathDB" id="TrichDB:TVAG_403440"/>
<feature type="region of interest" description="Disordered" evidence="1">
    <location>
        <begin position="249"/>
        <end position="310"/>
    </location>
</feature>
<reference evidence="2" key="2">
    <citation type="journal article" date="2007" name="Science">
        <title>Draft genome sequence of the sexually transmitted pathogen Trichomonas vaginalis.</title>
        <authorList>
            <person name="Carlton J.M."/>
            <person name="Hirt R.P."/>
            <person name="Silva J.C."/>
            <person name="Delcher A.L."/>
            <person name="Schatz M."/>
            <person name="Zhao Q."/>
            <person name="Wortman J.R."/>
            <person name="Bidwell S.L."/>
            <person name="Alsmark U.C.M."/>
            <person name="Besteiro S."/>
            <person name="Sicheritz-Ponten T."/>
            <person name="Noel C.J."/>
            <person name="Dacks J.B."/>
            <person name="Foster P.G."/>
            <person name="Simillion C."/>
            <person name="Van de Peer Y."/>
            <person name="Miranda-Saavedra D."/>
            <person name="Barton G.J."/>
            <person name="Westrop G.D."/>
            <person name="Mueller S."/>
            <person name="Dessi D."/>
            <person name="Fiori P.L."/>
            <person name="Ren Q."/>
            <person name="Paulsen I."/>
            <person name="Zhang H."/>
            <person name="Bastida-Corcuera F.D."/>
            <person name="Simoes-Barbosa A."/>
            <person name="Brown M.T."/>
            <person name="Hayes R.D."/>
            <person name="Mukherjee M."/>
            <person name="Okumura C.Y."/>
            <person name="Schneider R."/>
            <person name="Smith A.J."/>
            <person name="Vanacova S."/>
            <person name="Villalvazo M."/>
            <person name="Haas B.J."/>
            <person name="Pertea M."/>
            <person name="Feldblyum T.V."/>
            <person name="Utterback T.R."/>
            <person name="Shu C.L."/>
            <person name="Osoegawa K."/>
            <person name="de Jong P.J."/>
            <person name="Hrdy I."/>
            <person name="Horvathova L."/>
            <person name="Zubacova Z."/>
            <person name="Dolezal P."/>
            <person name="Malik S.B."/>
            <person name="Logsdon J.M. Jr."/>
            <person name="Henze K."/>
            <person name="Gupta A."/>
            <person name="Wang C.C."/>
            <person name="Dunne R.L."/>
            <person name="Upcroft J.A."/>
            <person name="Upcroft P."/>
            <person name="White O."/>
            <person name="Salzberg S.L."/>
            <person name="Tang P."/>
            <person name="Chiu C.-H."/>
            <person name="Lee Y.-S."/>
            <person name="Embley T.M."/>
            <person name="Coombs G.H."/>
            <person name="Mottram J.C."/>
            <person name="Tachezy J."/>
            <person name="Fraser-Liggett C.M."/>
            <person name="Johnson P.J."/>
        </authorList>
    </citation>
    <scope>NUCLEOTIDE SEQUENCE [LARGE SCALE GENOMIC DNA]</scope>
    <source>
        <strain evidence="2">G3</strain>
    </source>
</reference>
<dbReference type="RefSeq" id="XP_001311592.1">
    <property type="nucleotide sequence ID" value="XM_001311591.1"/>
</dbReference>
<dbReference type="Proteomes" id="UP000001542">
    <property type="component" value="Unassembled WGS sequence"/>
</dbReference>
<organism evidence="2 3">
    <name type="scientific">Trichomonas vaginalis (strain ATCC PRA-98 / G3)</name>
    <dbReference type="NCBI Taxonomy" id="412133"/>
    <lineage>
        <taxon>Eukaryota</taxon>
        <taxon>Metamonada</taxon>
        <taxon>Parabasalia</taxon>
        <taxon>Trichomonadida</taxon>
        <taxon>Trichomonadidae</taxon>
        <taxon>Trichomonas</taxon>
    </lineage>
</organism>
<evidence type="ECO:0008006" key="4">
    <source>
        <dbReference type="Google" id="ProtNLM"/>
    </source>
</evidence>
<name>A2F8Y0_TRIV3</name>
<dbReference type="VEuPathDB" id="TrichDB:TVAGG3_0688980"/>
<dbReference type="OrthoDB" id="10627167at2759"/>
<gene>
    <name evidence="2" type="ORF">TVAG_403440</name>
</gene>
<evidence type="ECO:0000313" key="3">
    <source>
        <dbReference type="Proteomes" id="UP000001542"/>
    </source>
</evidence>
<dbReference type="EMBL" id="DS113667">
    <property type="protein sequence ID" value="EAX98662.1"/>
    <property type="molecule type" value="Genomic_DNA"/>
</dbReference>
<dbReference type="KEGG" id="tva:4756462"/>
<reference evidence="2" key="1">
    <citation type="submission" date="2006-10" db="EMBL/GenBank/DDBJ databases">
        <authorList>
            <person name="Amadeo P."/>
            <person name="Zhao Q."/>
            <person name="Wortman J."/>
            <person name="Fraser-Liggett C."/>
            <person name="Carlton J."/>
        </authorList>
    </citation>
    <scope>NUCLEOTIDE SEQUENCE</scope>
    <source>
        <strain evidence="2">G3</strain>
    </source>
</reference>
<keyword evidence="3" id="KW-1185">Reference proteome</keyword>
<evidence type="ECO:0000313" key="2">
    <source>
        <dbReference type="EMBL" id="EAX98662.1"/>
    </source>
</evidence>
<dbReference type="InParanoid" id="A2F8Y0"/>
<dbReference type="InterPro" id="IPR008979">
    <property type="entry name" value="Galactose-bd-like_sf"/>
</dbReference>
<proteinExistence type="predicted"/>
<dbReference type="AlphaFoldDB" id="A2F8Y0"/>
<sequence length="543" mass="63283">MDFQPIARVSFNLENTNLNTFPHDFAFLIDDKRYECYLQQVLIVSGLIQKIYRQDNRIKEYRINSTKDPHHYFPLFMQLISGKLIHITFENSFFFKIIADELEIPSLANSAIENQKIQVNNENLCKILEIYDEYKCNYSNLIDYLAKNWSYFSNTAPMSKLPLHILQEILNSDNFNQTNEGPVIEWIHNLVLIRGPEFRSLYNTRPFEKLTSKQMSEVVIPDISYDYIDPQLWNSLTKRLILPLCTEEEENAEQNEEANPEEEAVEPNQASSQQSNQNDDISSQDNQSHSSQQQQPPAQQQQFQYMPQQTQQLQTPTLSQIIQSQQEAAEAEAAQQQQLQAQQAAAAQPKYPAGTKILEYQTNVIGTIVDEYPNELVGVVTYLKLQYPDSWKTLIYVTGGGNKCNRILQIFNFNDLFSSWWDTYSGNGFQKKDAWLTVKFNNHRLEMTGYTLGSCARNRNSHQPRVWKVEGSNDNETWFKVNEQKTNKMNMATPLVYFDMKKTKPYSYFRWTMIENNTTKSMTNQYEFSICALELFGILIPIR</sequence>
<dbReference type="SUPFAM" id="SSF49785">
    <property type="entry name" value="Galactose-binding domain-like"/>
    <property type="match status" value="1"/>
</dbReference>